<gene>
    <name evidence="15" type="ORF">A1Q1_02498</name>
</gene>
<dbReference type="InterPro" id="IPR036388">
    <property type="entry name" value="WH-like_DNA-bd_sf"/>
</dbReference>
<dbReference type="PANTHER" id="PTHR20973:SF0">
    <property type="entry name" value="NON-STRUCTURAL MAINTENANCE OF CHROMOSOMES ELEMENT 1 HOMOLOG"/>
    <property type="match status" value="1"/>
</dbReference>
<evidence type="ECO:0000256" key="10">
    <source>
        <dbReference type="ARBA" id="ARBA00023172"/>
    </source>
</evidence>
<comment type="subcellular location">
    <subcellularLocation>
        <location evidence="2 13">Nucleus</location>
    </subcellularLocation>
</comment>
<dbReference type="VEuPathDB" id="FungiDB:A1Q1_02498"/>
<comment type="function">
    <text evidence="13">Acts in a DNA repair pathway for removal of UV-induced DNA damage that is distinct from classical nucleotide excision repair and in repair of ionizing radiation damage. Functions in homologous recombination repair of DNA double strand breaks and in recovery of stalled replication forks.</text>
</comment>
<evidence type="ECO:0000313" key="15">
    <source>
        <dbReference type="EMBL" id="EJT48477.1"/>
    </source>
</evidence>
<keyword evidence="8 13" id="KW-0833">Ubl conjugation pathway</keyword>
<dbReference type="GO" id="GO:0061630">
    <property type="term" value="F:ubiquitin protein ligase activity"/>
    <property type="evidence" value="ECO:0007669"/>
    <property type="project" value="UniProtKB-EC"/>
</dbReference>
<dbReference type="InterPro" id="IPR011513">
    <property type="entry name" value="Nse1"/>
</dbReference>
<dbReference type="EMBL" id="ALBS01000203">
    <property type="protein sequence ID" value="EJT48477.1"/>
    <property type="molecule type" value="Genomic_DNA"/>
</dbReference>
<keyword evidence="9 13" id="KW-0862">Zinc</keyword>
<evidence type="ECO:0000256" key="4">
    <source>
        <dbReference type="ARBA" id="ARBA00022679"/>
    </source>
</evidence>
<evidence type="ECO:0000256" key="11">
    <source>
        <dbReference type="ARBA" id="ARBA00023204"/>
    </source>
</evidence>
<dbReference type="Gene3D" id="1.10.10.10">
    <property type="entry name" value="Winged helix-like DNA-binding domain superfamily/Winged helix DNA-binding domain"/>
    <property type="match status" value="1"/>
</dbReference>
<dbReference type="FunFam" id="1.10.10.10:FF:000270">
    <property type="entry name" value="Non-structural maintenance of chromosomes element 1 homolog"/>
    <property type="match status" value="1"/>
</dbReference>
<dbReference type="KEGG" id="tasa:A1Q1_02498"/>
<dbReference type="OrthoDB" id="185455at2759"/>
<evidence type="ECO:0000256" key="13">
    <source>
        <dbReference type="RuleBase" id="RU368018"/>
    </source>
</evidence>
<keyword evidence="11 13" id="KW-0234">DNA repair</keyword>
<name>J6F037_TRIAS</name>
<comment type="catalytic activity">
    <reaction evidence="1 13">
        <text>S-ubiquitinyl-[E2 ubiquitin-conjugating enzyme]-L-cysteine + [acceptor protein]-L-lysine = [E2 ubiquitin-conjugating enzyme]-L-cysteine + N(6)-ubiquitinyl-[acceptor protein]-L-lysine.</text>
        <dbReference type="EC" id="2.3.2.27"/>
    </reaction>
</comment>
<keyword evidence="6 13" id="KW-0227">DNA damage</keyword>
<evidence type="ECO:0000256" key="1">
    <source>
        <dbReference type="ARBA" id="ARBA00000900"/>
    </source>
</evidence>
<dbReference type="HOGENOM" id="CLU_045153_1_0_1"/>
<keyword evidence="10 13" id="KW-0233">DNA recombination</keyword>
<evidence type="ECO:0000256" key="8">
    <source>
        <dbReference type="ARBA" id="ARBA00022786"/>
    </source>
</evidence>
<dbReference type="Proteomes" id="UP000002748">
    <property type="component" value="Unassembled WGS sequence"/>
</dbReference>
<proteinExistence type="inferred from homology"/>
<keyword evidence="7 13" id="KW-0863">Zinc-finger</keyword>
<dbReference type="GeneID" id="25986012"/>
<comment type="similarity">
    <text evidence="3 13">Belongs to the NSE1 family.</text>
</comment>
<evidence type="ECO:0000256" key="7">
    <source>
        <dbReference type="ARBA" id="ARBA00022771"/>
    </source>
</evidence>
<sequence>MTDDTALVMLKRSLGAIRRSISPDFEVQYARGMEGLSTFLEEASTLLEPFGMRIKRAKSDDGVGWVVLANDETGDIGRMATDLSSLEISYFRALLEAIMLSHPANSVSNAQALRLTTDLKGNMSKRDAETLLGALTSRGWLAKSKRGRYTLAPRAMIELDSYLREQYEDEGVICANPECEAHYHTYCYEQIKQAGRDKCAACQTRFSENEPRPLGELSVPRREDQWGTLNNRRKRRERDDEDEIEDEEEEQELDSEEEVEVSTRSVVSGPVSTPATTSNVALRP</sequence>
<dbReference type="EC" id="2.3.2.27" evidence="13"/>
<evidence type="ECO:0000256" key="12">
    <source>
        <dbReference type="ARBA" id="ARBA00023242"/>
    </source>
</evidence>
<feature type="compositionally biased region" description="Polar residues" evidence="14">
    <location>
        <begin position="270"/>
        <end position="284"/>
    </location>
</feature>
<organism evidence="15 16">
    <name type="scientific">Trichosporon asahii var. asahii (strain ATCC 90039 / CBS 2479 / JCM 2466 / KCTC 7840 / NBRC 103889/ NCYC 2677 / UAMH 7654)</name>
    <name type="common">Yeast</name>
    <dbReference type="NCBI Taxonomy" id="1186058"/>
    <lineage>
        <taxon>Eukaryota</taxon>
        <taxon>Fungi</taxon>
        <taxon>Dikarya</taxon>
        <taxon>Basidiomycota</taxon>
        <taxon>Agaricomycotina</taxon>
        <taxon>Tremellomycetes</taxon>
        <taxon>Trichosporonales</taxon>
        <taxon>Trichosporonaceae</taxon>
        <taxon>Trichosporon</taxon>
    </lineage>
</organism>
<dbReference type="Pfam" id="PF07574">
    <property type="entry name" value="SMC_Nse1"/>
    <property type="match status" value="1"/>
</dbReference>
<keyword evidence="4 13" id="KW-0808">Transferase</keyword>
<feature type="region of interest" description="Disordered" evidence="14">
    <location>
        <begin position="228"/>
        <end position="284"/>
    </location>
</feature>
<evidence type="ECO:0000256" key="9">
    <source>
        <dbReference type="ARBA" id="ARBA00022833"/>
    </source>
</evidence>
<dbReference type="RefSeq" id="XP_014179235.1">
    <property type="nucleotide sequence ID" value="XM_014323760.1"/>
</dbReference>
<dbReference type="GO" id="GO:0000724">
    <property type="term" value="P:double-strand break repair via homologous recombination"/>
    <property type="evidence" value="ECO:0007669"/>
    <property type="project" value="TreeGrafter"/>
</dbReference>
<comment type="caution">
    <text evidence="15">The sequence shown here is derived from an EMBL/GenBank/DDBJ whole genome shotgun (WGS) entry which is preliminary data.</text>
</comment>
<protein>
    <recommendedName>
        <fullName evidence="13">Non-structural maintenance of chromosomes element 1 homolog</fullName>
        <ecNumber evidence="13">2.3.2.27</ecNumber>
    </recommendedName>
</protein>
<dbReference type="GO" id="GO:0030915">
    <property type="term" value="C:Smc5-Smc6 complex"/>
    <property type="evidence" value="ECO:0007669"/>
    <property type="project" value="UniProtKB-UniRule"/>
</dbReference>
<reference evidence="15 16" key="1">
    <citation type="journal article" date="2012" name="Eukaryot. Cell">
        <title>Draft genome sequence of CBS 2479, the standard type strain of Trichosporon asahii.</title>
        <authorList>
            <person name="Yang R.Y."/>
            <person name="Li H.T."/>
            <person name="Zhu H."/>
            <person name="Zhou G.P."/>
            <person name="Wang M."/>
            <person name="Wang L."/>
        </authorList>
    </citation>
    <scope>NUCLEOTIDE SEQUENCE [LARGE SCALE GENOMIC DNA]</scope>
    <source>
        <strain evidence="16">ATCC 90039 / CBS 2479 / JCM 2466 / KCTC 7840 / NCYC 2677 / UAMH 7654</strain>
    </source>
</reference>
<evidence type="ECO:0000313" key="16">
    <source>
        <dbReference type="Proteomes" id="UP000002748"/>
    </source>
</evidence>
<comment type="subunit">
    <text evidence="13">Component of the Smc5-Smc6 complex.</text>
</comment>
<evidence type="ECO:0000256" key="6">
    <source>
        <dbReference type="ARBA" id="ARBA00022763"/>
    </source>
</evidence>
<dbReference type="GO" id="GO:0005634">
    <property type="term" value="C:nucleus"/>
    <property type="evidence" value="ECO:0007669"/>
    <property type="project" value="UniProtKB-SubCell"/>
</dbReference>
<feature type="compositionally biased region" description="Acidic residues" evidence="14">
    <location>
        <begin position="239"/>
        <end position="260"/>
    </location>
</feature>
<evidence type="ECO:0000256" key="5">
    <source>
        <dbReference type="ARBA" id="ARBA00022723"/>
    </source>
</evidence>
<accession>J6F037</accession>
<evidence type="ECO:0000256" key="14">
    <source>
        <dbReference type="SAM" id="MobiDB-lite"/>
    </source>
</evidence>
<dbReference type="AlphaFoldDB" id="J6F037"/>
<evidence type="ECO:0000256" key="3">
    <source>
        <dbReference type="ARBA" id="ARBA00010258"/>
    </source>
</evidence>
<dbReference type="PANTHER" id="PTHR20973">
    <property type="entry name" value="NON-SMC ELEMENT 1-RELATED"/>
    <property type="match status" value="1"/>
</dbReference>
<dbReference type="GO" id="GO:0008270">
    <property type="term" value="F:zinc ion binding"/>
    <property type="evidence" value="ECO:0007669"/>
    <property type="project" value="UniProtKB-KW"/>
</dbReference>
<evidence type="ECO:0000256" key="2">
    <source>
        <dbReference type="ARBA" id="ARBA00004123"/>
    </source>
</evidence>
<keyword evidence="5 13" id="KW-0479">Metal-binding</keyword>
<keyword evidence="12 13" id="KW-0539">Nucleus</keyword>